<dbReference type="Proteomes" id="UP000249619">
    <property type="component" value="Unassembled WGS sequence"/>
</dbReference>
<evidence type="ECO:0000313" key="2">
    <source>
        <dbReference type="EMBL" id="RAR07172.1"/>
    </source>
</evidence>
<organism evidence="2 3">
    <name type="scientific">Stemphylium lycopersici</name>
    <name type="common">Tomato gray leaf spot disease fungus</name>
    <name type="synonym">Thyrospora lycopersici</name>
    <dbReference type="NCBI Taxonomy" id="183478"/>
    <lineage>
        <taxon>Eukaryota</taxon>
        <taxon>Fungi</taxon>
        <taxon>Dikarya</taxon>
        <taxon>Ascomycota</taxon>
        <taxon>Pezizomycotina</taxon>
        <taxon>Dothideomycetes</taxon>
        <taxon>Pleosporomycetidae</taxon>
        <taxon>Pleosporales</taxon>
        <taxon>Pleosporineae</taxon>
        <taxon>Pleosporaceae</taxon>
        <taxon>Stemphylium</taxon>
    </lineage>
</organism>
<proteinExistence type="predicted"/>
<reference evidence="3" key="1">
    <citation type="submission" date="2018-05" db="EMBL/GenBank/DDBJ databases">
        <title>Draft genome sequence of Stemphylium lycopersici strain CIDEFI 213.</title>
        <authorList>
            <person name="Medina R."/>
            <person name="Franco M.E.E."/>
            <person name="Lucentini C.G."/>
            <person name="Saparrat M.C.N."/>
            <person name="Balatti P.A."/>
        </authorList>
    </citation>
    <scope>NUCLEOTIDE SEQUENCE [LARGE SCALE GENOMIC DNA]</scope>
    <source>
        <strain evidence="3">CIDEFI 213</strain>
    </source>
</reference>
<dbReference type="AlphaFoldDB" id="A0A364MYN8"/>
<name>A0A364MYN8_STELY</name>
<dbReference type="EMBL" id="QGDH01000104">
    <property type="protein sequence ID" value="RAR07172.1"/>
    <property type="molecule type" value="Genomic_DNA"/>
</dbReference>
<feature type="region of interest" description="Disordered" evidence="1">
    <location>
        <begin position="117"/>
        <end position="154"/>
    </location>
</feature>
<protein>
    <submittedName>
        <fullName evidence="2">Uncharacterized protein</fullName>
    </submittedName>
</protein>
<gene>
    <name evidence="2" type="ORF">DDE83_006609</name>
</gene>
<feature type="compositionally biased region" description="Basic and acidic residues" evidence="1">
    <location>
        <begin position="144"/>
        <end position="154"/>
    </location>
</feature>
<feature type="compositionally biased region" description="Basic residues" evidence="1">
    <location>
        <begin position="130"/>
        <end position="143"/>
    </location>
</feature>
<comment type="caution">
    <text evidence="2">The sequence shown here is derived from an EMBL/GenBank/DDBJ whole genome shotgun (WGS) entry which is preliminary data.</text>
</comment>
<evidence type="ECO:0000256" key="1">
    <source>
        <dbReference type="SAM" id="MobiDB-lite"/>
    </source>
</evidence>
<evidence type="ECO:0000313" key="3">
    <source>
        <dbReference type="Proteomes" id="UP000249619"/>
    </source>
</evidence>
<keyword evidence="3" id="KW-1185">Reference proteome</keyword>
<sequence>MPSLPLTSRHSTNHSILRTRHLPLACPISPSSAFPLAWSWRIRNQPTRTDSQRGYQSMRILSKTTHVQTAGSEILERTLLNIVQLHVLISTTFLLLTPAANRFSILADLHESPTIPEWPCDSAPTSATGTRRRGRRGGKHHKSKSGDARQVREREREDINALCQKFAALCLEDGLPQKNTTSSSFECDRPYWAPQFLPNAQNISTTAPRSLSLSQQSQLPIGTSLTKFALSESLQKEPRLFCLSEFIASYHTTGRSFSKSRFSNASSIKDGGPQVTVSLDSTSSSHTPHFTKKTPTATTSDVLTLRKTKVGTSAKTSKLHQTGLALFTSHLRDTTTSLPEQTSTPDSAPLSMALQAAHFASRAESSAVVPIASTTGSRHAMEYQPRCIVDDCCCLCPPHADARDLSQAQGQTEYSNPLADILALVEMQAASAPYTGPRHPVNPRAHEVDSIFANRDPWTRGRLYQGLHRYLARPLGPLAYGIPGTPTQRMPTAFDPPQFNRSLGQQRSFRFPDRPTLNIPIRPEFVPWGHTTQPDASEPLTSIPLQAQMAYTAAFITSPSIYSAASQSEYDLPSTKATTTQPPTK</sequence>
<feature type="region of interest" description="Disordered" evidence="1">
    <location>
        <begin position="565"/>
        <end position="585"/>
    </location>
</feature>
<accession>A0A364MYN8</accession>